<protein>
    <submittedName>
        <fullName evidence="7">Class I SAM-dependent RNA methyltransferase</fullName>
    </submittedName>
</protein>
<keyword evidence="2 4" id="KW-0808">Transferase</keyword>
<feature type="binding site" evidence="4">
    <location>
        <position position="224"/>
    </location>
    <ligand>
        <name>S-adenosyl-L-methionine</name>
        <dbReference type="ChEBI" id="CHEBI:59789"/>
    </ligand>
</feature>
<dbReference type="InterPro" id="IPR030390">
    <property type="entry name" value="MeTrfase_TrmA_AS"/>
</dbReference>
<proteinExistence type="inferred from homology"/>
<organism evidence="7 8">
    <name type="scientific">Oceanispirochaeta crateris</name>
    <dbReference type="NCBI Taxonomy" id="2518645"/>
    <lineage>
        <taxon>Bacteria</taxon>
        <taxon>Pseudomonadati</taxon>
        <taxon>Spirochaetota</taxon>
        <taxon>Spirochaetia</taxon>
        <taxon>Spirochaetales</taxon>
        <taxon>Spirochaetaceae</taxon>
        <taxon>Oceanispirochaeta</taxon>
    </lineage>
</organism>
<keyword evidence="3 4" id="KW-0949">S-adenosyl-L-methionine</keyword>
<evidence type="ECO:0000256" key="5">
    <source>
        <dbReference type="PROSITE-ProRule" id="PRU10015"/>
    </source>
</evidence>
<dbReference type="InterPro" id="IPR012340">
    <property type="entry name" value="NA-bd_OB-fold"/>
</dbReference>
<feature type="binding site" evidence="4">
    <location>
        <position position="250"/>
    </location>
    <ligand>
        <name>S-adenosyl-L-methionine</name>
        <dbReference type="ChEBI" id="CHEBI:59789"/>
    </ligand>
</feature>
<dbReference type="SUPFAM" id="SSF50249">
    <property type="entry name" value="Nucleic acid-binding proteins"/>
    <property type="match status" value="1"/>
</dbReference>
<evidence type="ECO:0000256" key="2">
    <source>
        <dbReference type="ARBA" id="ARBA00022679"/>
    </source>
</evidence>
<dbReference type="PROSITE" id="PS51687">
    <property type="entry name" value="SAM_MT_RNA_M5U"/>
    <property type="match status" value="1"/>
</dbReference>
<dbReference type="EMBL" id="CP036150">
    <property type="protein sequence ID" value="QEN07296.1"/>
    <property type="molecule type" value="Genomic_DNA"/>
</dbReference>
<feature type="binding site" evidence="4">
    <location>
        <position position="271"/>
    </location>
    <ligand>
        <name>S-adenosyl-L-methionine</name>
        <dbReference type="ChEBI" id="CHEBI:59789"/>
    </ligand>
</feature>
<dbReference type="InterPro" id="IPR029063">
    <property type="entry name" value="SAM-dependent_MTases_sf"/>
</dbReference>
<dbReference type="PROSITE" id="PS01230">
    <property type="entry name" value="TRMA_1"/>
    <property type="match status" value="1"/>
</dbReference>
<dbReference type="PANTHER" id="PTHR11061:SF30">
    <property type="entry name" value="TRNA (URACIL(54)-C(5))-METHYLTRANSFERASE"/>
    <property type="match status" value="1"/>
</dbReference>
<evidence type="ECO:0000256" key="4">
    <source>
        <dbReference type="PROSITE-ProRule" id="PRU01024"/>
    </source>
</evidence>
<dbReference type="Gene3D" id="2.40.50.140">
    <property type="entry name" value="Nucleic acid-binding proteins"/>
    <property type="match status" value="1"/>
</dbReference>
<dbReference type="InterPro" id="IPR002792">
    <property type="entry name" value="TRAM_dom"/>
</dbReference>
<dbReference type="SUPFAM" id="SSF53335">
    <property type="entry name" value="S-adenosyl-L-methionine-dependent methyltransferases"/>
    <property type="match status" value="1"/>
</dbReference>
<feature type="active site" evidence="5">
    <location>
        <position position="341"/>
    </location>
</feature>
<feature type="binding site" evidence="4">
    <location>
        <position position="314"/>
    </location>
    <ligand>
        <name>S-adenosyl-L-methionine</name>
        <dbReference type="ChEBI" id="CHEBI:59789"/>
    </ligand>
</feature>
<dbReference type="InterPro" id="IPR010280">
    <property type="entry name" value="U5_MeTrfase_fam"/>
</dbReference>
<feature type="active site" description="Nucleophile" evidence="4">
    <location>
        <position position="341"/>
    </location>
</feature>
<evidence type="ECO:0000313" key="8">
    <source>
        <dbReference type="Proteomes" id="UP000324209"/>
    </source>
</evidence>
<dbReference type="RefSeq" id="WP_149485378.1">
    <property type="nucleotide sequence ID" value="NZ_CP036150.1"/>
</dbReference>
<dbReference type="GO" id="GO:0032259">
    <property type="term" value="P:methylation"/>
    <property type="evidence" value="ECO:0007669"/>
    <property type="project" value="UniProtKB-KW"/>
</dbReference>
<dbReference type="PANTHER" id="PTHR11061">
    <property type="entry name" value="RNA M5U METHYLTRANSFERASE"/>
    <property type="match status" value="1"/>
</dbReference>
<dbReference type="GO" id="GO:0008173">
    <property type="term" value="F:RNA methyltransferase activity"/>
    <property type="evidence" value="ECO:0007669"/>
    <property type="project" value="InterPro"/>
</dbReference>
<dbReference type="Gene3D" id="2.40.50.1070">
    <property type="match status" value="1"/>
</dbReference>
<evidence type="ECO:0000313" key="7">
    <source>
        <dbReference type="EMBL" id="QEN07296.1"/>
    </source>
</evidence>
<dbReference type="PROSITE" id="PS50926">
    <property type="entry name" value="TRAM"/>
    <property type="match status" value="1"/>
</dbReference>
<dbReference type="Gene3D" id="3.40.50.150">
    <property type="entry name" value="Vaccinia Virus protein VP39"/>
    <property type="match status" value="2"/>
</dbReference>
<evidence type="ECO:0000259" key="6">
    <source>
        <dbReference type="PROSITE" id="PS50926"/>
    </source>
</evidence>
<dbReference type="Pfam" id="PF05958">
    <property type="entry name" value="tRNA_U5-meth_tr"/>
    <property type="match status" value="1"/>
</dbReference>
<dbReference type="Proteomes" id="UP000324209">
    <property type="component" value="Chromosome"/>
</dbReference>
<name>A0A5C1QL84_9SPIO</name>
<reference evidence="7 8" key="1">
    <citation type="submission" date="2019-02" db="EMBL/GenBank/DDBJ databases">
        <title>Complete Genome Sequence and Methylome Analysis of free living Spirochaetas.</title>
        <authorList>
            <person name="Fomenkov A."/>
            <person name="Dubinina G."/>
            <person name="Leshcheva N."/>
            <person name="Mikheeva N."/>
            <person name="Grabovich M."/>
            <person name="Vincze T."/>
            <person name="Roberts R.J."/>
        </authorList>
    </citation>
    <scope>NUCLEOTIDE SEQUENCE [LARGE SCALE GENOMIC DNA]</scope>
    <source>
        <strain evidence="7 8">K2</strain>
    </source>
</reference>
<dbReference type="OrthoDB" id="9804590at2"/>
<dbReference type="AlphaFoldDB" id="A0A5C1QL84"/>
<feature type="domain" description="TRAM" evidence="6">
    <location>
        <begin position="9"/>
        <end position="71"/>
    </location>
</feature>
<dbReference type="KEGG" id="ock:EXM22_04565"/>
<accession>A0A5C1QL84</accession>
<dbReference type="CDD" id="cd02440">
    <property type="entry name" value="AdoMet_MTases"/>
    <property type="match status" value="1"/>
</dbReference>
<evidence type="ECO:0000256" key="3">
    <source>
        <dbReference type="ARBA" id="ARBA00022691"/>
    </source>
</evidence>
<gene>
    <name evidence="7" type="ORF">EXM22_04565</name>
</gene>
<dbReference type="GO" id="GO:0006396">
    <property type="term" value="P:RNA processing"/>
    <property type="evidence" value="ECO:0007669"/>
    <property type="project" value="InterPro"/>
</dbReference>
<sequence length="384" mass="43722">MDKMKSQNSVSISRNSNIYHDVQVEKIIPGGDGLVRMKGKVIFIPGVIGGEIIDFKIVSEGKKFSRGSVIRIKESSENRVLPFCPVYEICGGCNMQHLSYEYQISLKESFVKEHFKRLAGIGLPENFKFLPSKPQHYRNRIQLHRGEEGCGFKMRSSDDVIPLTHCPVLVDSLNDFLSAKENIVGTKETFYGLEERYYRESGQEDIRVLIGDHPVHFRADLFFQSNLSLIPELLNFSLNGYKGQHGMDLYCGVGLFSVFMKERFSEITAIELNPKTEMYYRKNMAGASYHYFAMSLEDWVKKKSGPPADLIVVDPPRTGLSAKVRSHILKMNVPDLVYVSCDPVTQARDTKDLLEGGYEISAARGFDFYPQTAHMETVLRFRKR</sequence>
<comment type="similarity">
    <text evidence="4">Belongs to the class I-like SAM-binding methyltransferase superfamily. RNA M5U methyltransferase family.</text>
</comment>
<keyword evidence="1 4" id="KW-0489">Methyltransferase</keyword>
<evidence type="ECO:0000256" key="1">
    <source>
        <dbReference type="ARBA" id="ARBA00022603"/>
    </source>
</evidence>
<keyword evidence="8" id="KW-1185">Reference proteome</keyword>